<name>A0ABN2WLK8_9ACTN</name>
<evidence type="ECO:0000256" key="4">
    <source>
        <dbReference type="SAM" id="MobiDB-lite"/>
    </source>
</evidence>
<evidence type="ECO:0000256" key="2">
    <source>
        <dbReference type="ARBA" id="ARBA00023125"/>
    </source>
</evidence>
<dbReference type="PROSITE" id="PS01124">
    <property type="entry name" value="HTH_ARAC_FAMILY_2"/>
    <property type="match status" value="1"/>
</dbReference>
<accession>A0ABN2WLK8</accession>
<evidence type="ECO:0000256" key="1">
    <source>
        <dbReference type="ARBA" id="ARBA00023015"/>
    </source>
</evidence>
<dbReference type="Gene3D" id="1.10.10.60">
    <property type="entry name" value="Homeodomain-like"/>
    <property type="match status" value="1"/>
</dbReference>
<feature type="domain" description="HTH araC/xylS-type" evidence="5">
    <location>
        <begin position="198"/>
        <end position="296"/>
    </location>
</feature>
<dbReference type="PANTHER" id="PTHR46796">
    <property type="entry name" value="HTH-TYPE TRANSCRIPTIONAL ACTIVATOR RHAS-RELATED"/>
    <property type="match status" value="1"/>
</dbReference>
<evidence type="ECO:0000313" key="6">
    <source>
        <dbReference type="EMBL" id="GAA2093528.1"/>
    </source>
</evidence>
<gene>
    <name evidence="6" type="ORF">GCM10009801_60790</name>
</gene>
<reference evidence="6 7" key="1">
    <citation type="journal article" date="2019" name="Int. J. Syst. Evol. Microbiol.">
        <title>The Global Catalogue of Microorganisms (GCM) 10K type strain sequencing project: providing services to taxonomists for standard genome sequencing and annotation.</title>
        <authorList>
            <consortium name="The Broad Institute Genomics Platform"/>
            <consortium name="The Broad Institute Genome Sequencing Center for Infectious Disease"/>
            <person name="Wu L."/>
            <person name="Ma J."/>
        </authorList>
    </citation>
    <scope>NUCLEOTIDE SEQUENCE [LARGE SCALE GENOMIC DNA]</scope>
    <source>
        <strain evidence="6 7">JCM 15478</strain>
    </source>
</reference>
<dbReference type="InterPro" id="IPR050204">
    <property type="entry name" value="AraC_XylS_family_regulators"/>
</dbReference>
<keyword evidence="2" id="KW-0238">DNA-binding</keyword>
<dbReference type="PANTHER" id="PTHR46796:SF6">
    <property type="entry name" value="ARAC SUBFAMILY"/>
    <property type="match status" value="1"/>
</dbReference>
<dbReference type="Pfam" id="PF02311">
    <property type="entry name" value="AraC_binding"/>
    <property type="match status" value="1"/>
</dbReference>
<dbReference type="SUPFAM" id="SSF46689">
    <property type="entry name" value="Homeodomain-like"/>
    <property type="match status" value="1"/>
</dbReference>
<evidence type="ECO:0000256" key="3">
    <source>
        <dbReference type="ARBA" id="ARBA00023163"/>
    </source>
</evidence>
<dbReference type="Pfam" id="PF12833">
    <property type="entry name" value="HTH_18"/>
    <property type="match status" value="1"/>
</dbReference>
<keyword evidence="3" id="KW-0804">Transcription</keyword>
<dbReference type="InterPro" id="IPR018060">
    <property type="entry name" value="HTH_AraC"/>
</dbReference>
<dbReference type="Proteomes" id="UP001500016">
    <property type="component" value="Unassembled WGS sequence"/>
</dbReference>
<keyword evidence="1" id="KW-0805">Transcription regulation</keyword>
<dbReference type="EMBL" id="BAAAPE010000015">
    <property type="protein sequence ID" value="GAA2093528.1"/>
    <property type="molecule type" value="Genomic_DNA"/>
</dbReference>
<dbReference type="SUPFAM" id="SSF51215">
    <property type="entry name" value="Regulatory protein AraC"/>
    <property type="match status" value="1"/>
</dbReference>
<dbReference type="InterPro" id="IPR009057">
    <property type="entry name" value="Homeodomain-like_sf"/>
</dbReference>
<feature type="region of interest" description="Disordered" evidence="4">
    <location>
        <begin position="1"/>
        <end position="20"/>
    </location>
</feature>
<comment type="caution">
    <text evidence="6">The sequence shown here is derived from an EMBL/GenBank/DDBJ whole genome shotgun (WGS) entry which is preliminary data.</text>
</comment>
<protein>
    <submittedName>
        <fullName evidence="6">Helix-turn-helix domain-containing protein</fullName>
    </submittedName>
</protein>
<evidence type="ECO:0000313" key="7">
    <source>
        <dbReference type="Proteomes" id="UP001500016"/>
    </source>
</evidence>
<dbReference type="SMART" id="SM00342">
    <property type="entry name" value="HTH_ARAC"/>
    <property type="match status" value="1"/>
</dbReference>
<dbReference type="RefSeq" id="WP_344532656.1">
    <property type="nucleotide sequence ID" value="NZ_BAAAPE010000015.1"/>
</dbReference>
<dbReference type="InterPro" id="IPR003313">
    <property type="entry name" value="AraC-bd"/>
</dbReference>
<sequence>MSPDPVSPDPVIPDLPYAPPPGVSAGVEVMTLAELRTRARAKGQVMSDPQRPGFHQLFALDEGTLRQTVDFAEYELTPGSWLWVRPGQVQQHGDLAAGEGTLVLFQSGFLDPATASAARLDEAFGPVRWRPEGGATRLALEHLHREFAAFTTTEAPAAVAHRAVLRHLLAALLLRITALSPGPEGGGAPGAGPGETFLRFRAAVERDFARTRQVADYARALGYSPRTLSRAARAAAGVGAKEFVDRRVLLEAQRLLAHSDEPAAVIASRLGFADATNFSKFFHQRAGRTPGAFRASVRGADT</sequence>
<evidence type="ECO:0000259" key="5">
    <source>
        <dbReference type="PROSITE" id="PS01124"/>
    </source>
</evidence>
<proteinExistence type="predicted"/>
<dbReference type="InterPro" id="IPR037923">
    <property type="entry name" value="HTH-like"/>
</dbReference>
<keyword evidence="7" id="KW-1185">Reference proteome</keyword>
<organism evidence="6 7">
    <name type="scientific">Streptomyces albiaxialis</name>
    <dbReference type="NCBI Taxonomy" id="329523"/>
    <lineage>
        <taxon>Bacteria</taxon>
        <taxon>Bacillati</taxon>
        <taxon>Actinomycetota</taxon>
        <taxon>Actinomycetes</taxon>
        <taxon>Kitasatosporales</taxon>
        <taxon>Streptomycetaceae</taxon>
        <taxon>Streptomyces</taxon>
    </lineage>
</organism>